<reference evidence="2" key="1">
    <citation type="submission" date="2016-11" db="UniProtKB">
        <authorList>
            <consortium name="WormBaseParasite"/>
        </authorList>
    </citation>
    <scope>IDENTIFICATION</scope>
    <source>
        <strain evidence="2">KR3021</strain>
    </source>
</reference>
<protein>
    <submittedName>
        <fullName evidence="2">Innexin</fullName>
    </submittedName>
</protein>
<name>A0AC35U4X3_9BILA</name>
<evidence type="ECO:0000313" key="1">
    <source>
        <dbReference type="Proteomes" id="UP000095286"/>
    </source>
</evidence>
<sequence length="446" mass="51722">MVSGGRVGLHLLASALRILEIRQDDDGIDRLHYIYTAALMLMFAVLVSAKQYGGHPIECFVPAQFTHAMEQYTENYCWVQNTYWVPFKDYIPHRIDDRERRQIGYYQWIPFVMAVAALMFHIPASFWRMLSPQTGINLSLILSLACNDANVDPVQLKKNVDILARHIEEALDYQKDYAARKLGHYYSFSIIRLSKVYGCQLALLYLIIKSLHLANLIAQFFWINKFLETSDYPLFGGHVLYDILMDQEWKDSGKFPRVTLCDFEIRALGNIHRHTVQCVLVINMFTEKIFVFIWLWFLILNTLTILNLFSWISNLTFSSSRHNFVEKLLSIEHPIEEDQLQEFVNEYLRTDGIFVLRMVSMHAGELVCSRLTDSLIKRHFRRKKNERICGGDISPDGLVTKSNSYGSNRDHKESMSVNNGNQGMMVNPNNNPLPTKDVQAKKSQYV</sequence>
<dbReference type="Proteomes" id="UP000095286">
    <property type="component" value="Unplaced"/>
</dbReference>
<evidence type="ECO:0000313" key="2">
    <source>
        <dbReference type="WBParaSite" id="RSKR_0000778900.1"/>
    </source>
</evidence>
<proteinExistence type="predicted"/>
<accession>A0AC35U4X3</accession>
<dbReference type="WBParaSite" id="RSKR_0000778900.1">
    <property type="protein sequence ID" value="RSKR_0000778900.1"/>
    <property type="gene ID" value="RSKR_0000778900"/>
</dbReference>
<organism evidence="1 2">
    <name type="scientific">Rhabditophanes sp. KR3021</name>
    <dbReference type="NCBI Taxonomy" id="114890"/>
    <lineage>
        <taxon>Eukaryota</taxon>
        <taxon>Metazoa</taxon>
        <taxon>Ecdysozoa</taxon>
        <taxon>Nematoda</taxon>
        <taxon>Chromadorea</taxon>
        <taxon>Rhabditida</taxon>
        <taxon>Tylenchina</taxon>
        <taxon>Panagrolaimomorpha</taxon>
        <taxon>Strongyloidoidea</taxon>
        <taxon>Alloionematidae</taxon>
        <taxon>Rhabditophanes</taxon>
    </lineage>
</organism>